<name>A0A426ZS01_ENSVE</name>
<proteinExistence type="predicted"/>
<dbReference type="Gene3D" id="1.20.58.70">
    <property type="match status" value="1"/>
</dbReference>
<accession>A0A426ZS01</accession>
<dbReference type="EMBL" id="AMZH03005335">
    <property type="protein sequence ID" value="RRT66691.1"/>
    <property type="molecule type" value="Genomic_DNA"/>
</dbReference>
<evidence type="ECO:0000313" key="1">
    <source>
        <dbReference type="EMBL" id="RRT66691.1"/>
    </source>
</evidence>
<protein>
    <submittedName>
        <fullName evidence="1">Uncharacterized protein</fullName>
    </submittedName>
</protein>
<organism evidence="1 2">
    <name type="scientific">Ensete ventricosum</name>
    <name type="common">Abyssinian banana</name>
    <name type="synonym">Musa ensete</name>
    <dbReference type="NCBI Taxonomy" id="4639"/>
    <lineage>
        <taxon>Eukaryota</taxon>
        <taxon>Viridiplantae</taxon>
        <taxon>Streptophyta</taxon>
        <taxon>Embryophyta</taxon>
        <taxon>Tracheophyta</taxon>
        <taxon>Spermatophyta</taxon>
        <taxon>Magnoliopsida</taxon>
        <taxon>Liliopsida</taxon>
        <taxon>Zingiberales</taxon>
        <taxon>Musaceae</taxon>
        <taxon>Ensete</taxon>
    </lineage>
</organism>
<comment type="caution">
    <text evidence="1">The sequence shown here is derived from an EMBL/GenBank/DDBJ whole genome shotgun (WGS) entry which is preliminary data.</text>
</comment>
<dbReference type="Proteomes" id="UP000287651">
    <property type="component" value="Unassembled WGS sequence"/>
</dbReference>
<sequence length="109" mass="12983">MCLAPCDCRALKKKLKERMSEFQVASNFHIFQMIFCLLDSFSVCFYKMTSLFMVFVNPCVKFLEFTNFFHSQMQVMDTLAEIHERHNTVKDLERKLLELQQVDHTISNF</sequence>
<gene>
    <name evidence="1" type="ORF">B296_00017999</name>
</gene>
<dbReference type="AlphaFoldDB" id="A0A426ZS01"/>
<reference evidence="1 2" key="1">
    <citation type="journal article" date="2014" name="Agronomy (Basel)">
        <title>A Draft Genome Sequence for Ensete ventricosum, the Drought-Tolerant Tree Against Hunger.</title>
        <authorList>
            <person name="Harrison J."/>
            <person name="Moore K.A."/>
            <person name="Paszkiewicz K."/>
            <person name="Jones T."/>
            <person name="Grant M."/>
            <person name="Ambacheew D."/>
            <person name="Muzemil S."/>
            <person name="Studholme D.J."/>
        </authorList>
    </citation>
    <scope>NUCLEOTIDE SEQUENCE [LARGE SCALE GENOMIC DNA]</scope>
</reference>
<evidence type="ECO:0000313" key="2">
    <source>
        <dbReference type="Proteomes" id="UP000287651"/>
    </source>
</evidence>